<keyword evidence="1" id="KW-0472">Membrane</keyword>
<organism evidence="2 3">
    <name type="scientific">Aphanomyces euteiches</name>
    <dbReference type="NCBI Taxonomy" id="100861"/>
    <lineage>
        <taxon>Eukaryota</taxon>
        <taxon>Sar</taxon>
        <taxon>Stramenopiles</taxon>
        <taxon>Oomycota</taxon>
        <taxon>Saprolegniomycetes</taxon>
        <taxon>Saprolegniales</taxon>
        <taxon>Verrucalvaceae</taxon>
        <taxon>Aphanomyces</taxon>
    </lineage>
</organism>
<dbReference type="EMBL" id="VJMJ01000048">
    <property type="protein sequence ID" value="KAF0740611.1"/>
    <property type="molecule type" value="Genomic_DNA"/>
</dbReference>
<dbReference type="AlphaFoldDB" id="A0A6G0XJX3"/>
<dbReference type="Pfam" id="PF06522">
    <property type="entry name" value="B12D"/>
    <property type="match status" value="1"/>
</dbReference>
<comment type="caution">
    <text evidence="2">The sequence shown here is derived from an EMBL/GenBank/DDBJ whole genome shotgun (WGS) entry which is preliminary data.</text>
</comment>
<proteinExistence type="predicted"/>
<keyword evidence="1" id="KW-1133">Transmembrane helix</keyword>
<dbReference type="OrthoDB" id="57998at2759"/>
<gene>
    <name evidence="2" type="ORF">Ae201684_003988</name>
</gene>
<sequence length="95" mass="10611">MSHRKATTFAQAWLKDTAAYPIIAVIGGALGLTTFSSIRYLTASPEVHWNKENRSTPLAANEHLAKGWNSHRGGFRTWSENAINKHQKEHDLKGL</sequence>
<keyword evidence="1" id="KW-0812">Transmembrane</keyword>
<dbReference type="Proteomes" id="UP000481153">
    <property type="component" value="Unassembled WGS sequence"/>
</dbReference>
<dbReference type="InterPro" id="IPR010530">
    <property type="entry name" value="B12D"/>
</dbReference>
<accession>A0A6G0XJX3</accession>
<feature type="transmembrane region" description="Helical" evidence="1">
    <location>
        <begin position="20"/>
        <end position="41"/>
    </location>
</feature>
<protein>
    <submittedName>
        <fullName evidence="2">Uncharacterized protein</fullName>
    </submittedName>
</protein>
<evidence type="ECO:0000256" key="1">
    <source>
        <dbReference type="SAM" id="Phobius"/>
    </source>
</evidence>
<keyword evidence="3" id="KW-1185">Reference proteome</keyword>
<evidence type="ECO:0000313" key="2">
    <source>
        <dbReference type="EMBL" id="KAF0740611.1"/>
    </source>
</evidence>
<reference evidence="2 3" key="1">
    <citation type="submission" date="2019-07" db="EMBL/GenBank/DDBJ databases">
        <title>Genomics analysis of Aphanomyces spp. identifies a new class of oomycete effector associated with host adaptation.</title>
        <authorList>
            <person name="Gaulin E."/>
        </authorList>
    </citation>
    <scope>NUCLEOTIDE SEQUENCE [LARGE SCALE GENOMIC DNA]</scope>
    <source>
        <strain evidence="2 3">ATCC 201684</strain>
    </source>
</reference>
<evidence type="ECO:0000313" key="3">
    <source>
        <dbReference type="Proteomes" id="UP000481153"/>
    </source>
</evidence>
<name>A0A6G0XJX3_9STRA</name>
<dbReference type="VEuPathDB" id="FungiDB:AeMF1_009191"/>